<reference evidence="4" key="1">
    <citation type="submission" date="2017-01" db="EMBL/GenBank/DDBJ databases">
        <title>Genome Analysis of Deinococcus marmoris KOPRI26562.</title>
        <authorList>
            <person name="Kim J.H."/>
            <person name="Oh H.-M."/>
        </authorList>
    </citation>
    <scope>NUCLEOTIDE SEQUENCE [LARGE SCALE GENOMIC DNA]</scope>
    <source>
        <strain evidence="4">PAMC 26633</strain>
    </source>
</reference>
<proteinExistence type="predicted"/>
<dbReference type="EMBL" id="MTHB01000072">
    <property type="protein sequence ID" value="OXC78261.1"/>
    <property type="molecule type" value="Genomic_DNA"/>
</dbReference>
<sequence length="47" mass="5207">MLNERAQRREVGATVGSGSGQRELLGLVSQAPSPLRRRRRISPQTSF</sequence>
<evidence type="ECO:0000313" key="3">
    <source>
        <dbReference type="EMBL" id="OXC78261.1"/>
    </source>
</evidence>
<feature type="region of interest" description="Disordered" evidence="1">
    <location>
        <begin position="1"/>
        <end position="47"/>
    </location>
</feature>
<name>A0A226WXE4_CABSO</name>
<evidence type="ECO:0000313" key="4">
    <source>
        <dbReference type="Proteomes" id="UP000214720"/>
    </source>
</evidence>
<gene>
    <name evidence="3" type="ORF">BSU04_12830</name>
    <name evidence="2" type="ORF">BSU04_25215</name>
</gene>
<protein>
    <submittedName>
        <fullName evidence="2">Uncharacterized protein</fullName>
    </submittedName>
</protein>
<reference evidence="2" key="2">
    <citation type="submission" date="2017-01" db="EMBL/GenBank/DDBJ databases">
        <authorList>
            <person name="Mah S.A."/>
            <person name="Swanson W.J."/>
            <person name="Moy G.W."/>
            <person name="Vacquier V.D."/>
        </authorList>
    </citation>
    <scope>NUCLEOTIDE SEQUENCE</scope>
    <source>
        <strain evidence="2">PAMC 26633</strain>
    </source>
</reference>
<evidence type="ECO:0000313" key="2">
    <source>
        <dbReference type="EMBL" id="OXC75783.1"/>
    </source>
</evidence>
<accession>A0A226WXE4</accession>
<dbReference type="EMBL" id="MTHB01000161">
    <property type="protein sequence ID" value="OXC75783.1"/>
    <property type="molecule type" value="Genomic_DNA"/>
</dbReference>
<organism evidence="2 4">
    <name type="scientific">Caballeronia sordidicola</name>
    <name type="common">Burkholderia sordidicola</name>
    <dbReference type="NCBI Taxonomy" id="196367"/>
    <lineage>
        <taxon>Bacteria</taxon>
        <taxon>Pseudomonadati</taxon>
        <taxon>Pseudomonadota</taxon>
        <taxon>Betaproteobacteria</taxon>
        <taxon>Burkholderiales</taxon>
        <taxon>Burkholderiaceae</taxon>
        <taxon>Caballeronia</taxon>
    </lineage>
</organism>
<evidence type="ECO:0000256" key="1">
    <source>
        <dbReference type="SAM" id="MobiDB-lite"/>
    </source>
</evidence>
<dbReference type="Proteomes" id="UP000214720">
    <property type="component" value="Unassembled WGS sequence"/>
</dbReference>
<dbReference type="AlphaFoldDB" id="A0A226WXE4"/>
<comment type="caution">
    <text evidence="2">The sequence shown here is derived from an EMBL/GenBank/DDBJ whole genome shotgun (WGS) entry which is preliminary data.</text>
</comment>
<feature type="compositionally biased region" description="Basic and acidic residues" evidence="1">
    <location>
        <begin position="1"/>
        <end position="11"/>
    </location>
</feature>